<dbReference type="InterPro" id="IPR003441">
    <property type="entry name" value="NAC-dom"/>
</dbReference>
<dbReference type="SUPFAM" id="SSF101941">
    <property type="entry name" value="NAC domain"/>
    <property type="match status" value="1"/>
</dbReference>
<keyword evidence="6" id="KW-0238">DNA-binding</keyword>
<evidence type="ECO:0000256" key="7">
    <source>
        <dbReference type="ARBA" id="ARBA00023136"/>
    </source>
</evidence>
<dbReference type="OrthoDB" id="737278at2759"/>
<reference evidence="15" key="1">
    <citation type="submission" date="2016-06" db="EMBL/GenBank/DDBJ databases">
        <title>Parallel loss of symbiosis genes in relatives of nitrogen-fixing non-legume Parasponia.</title>
        <authorList>
            <person name="Van Velzen R."/>
            <person name="Holmer R."/>
            <person name="Bu F."/>
            <person name="Rutten L."/>
            <person name="Van Zeijl A."/>
            <person name="Liu W."/>
            <person name="Santuari L."/>
            <person name="Cao Q."/>
            <person name="Sharma T."/>
            <person name="Shen D."/>
            <person name="Roswanjaya Y."/>
            <person name="Wardhani T."/>
            <person name="Kalhor M.S."/>
            <person name="Jansen J."/>
            <person name="Van den Hoogen J."/>
            <person name="Gungor B."/>
            <person name="Hartog M."/>
            <person name="Hontelez J."/>
            <person name="Verver J."/>
            <person name="Yang W.-C."/>
            <person name="Schijlen E."/>
            <person name="Repin R."/>
            <person name="Schilthuizen M."/>
            <person name="Schranz E."/>
            <person name="Heidstra R."/>
            <person name="Miyata K."/>
            <person name="Fedorova E."/>
            <person name="Kohlen W."/>
            <person name="Bisseling T."/>
            <person name="Smit S."/>
            <person name="Geurts R."/>
        </authorList>
    </citation>
    <scope>NUCLEOTIDE SEQUENCE [LARGE SCALE GENOMIC DNA]</scope>
    <source>
        <strain evidence="15">cv. RG33-2</strain>
    </source>
</reference>
<keyword evidence="5" id="KW-0805">Transcription regulation</keyword>
<feature type="compositionally biased region" description="Polar residues" evidence="11">
    <location>
        <begin position="182"/>
        <end position="194"/>
    </location>
</feature>
<proteinExistence type="predicted"/>
<evidence type="ECO:0000313" key="14">
    <source>
        <dbReference type="EMBL" id="PON83701.1"/>
    </source>
</evidence>
<feature type="region of interest" description="Disordered" evidence="11">
    <location>
        <begin position="171"/>
        <end position="217"/>
    </location>
</feature>
<evidence type="ECO:0000259" key="13">
    <source>
        <dbReference type="PROSITE" id="PS51005"/>
    </source>
</evidence>
<dbReference type="GO" id="GO:0016020">
    <property type="term" value="C:membrane"/>
    <property type="evidence" value="ECO:0007669"/>
    <property type="project" value="UniProtKB-SubCell"/>
</dbReference>
<dbReference type="GO" id="GO:0000976">
    <property type="term" value="F:transcription cis-regulatory region binding"/>
    <property type="evidence" value="ECO:0007669"/>
    <property type="project" value="UniProtKB-ARBA"/>
</dbReference>
<dbReference type="EMBL" id="JXTC01000174">
    <property type="protein sequence ID" value="PON83701.1"/>
    <property type="molecule type" value="Genomic_DNA"/>
</dbReference>
<evidence type="ECO:0000256" key="10">
    <source>
        <dbReference type="ARBA" id="ARBA00023242"/>
    </source>
</evidence>
<evidence type="ECO:0000256" key="6">
    <source>
        <dbReference type="ARBA" id="ARBA00023125"/>
    </source>
</evidence>
<keyword evidence="10" id="KW-0539">Nucleus</keyword>
<evidence type="ECO:0000256" key="8">
    <source>
        <dbReference type="ARBA" id="ARBA00023159"/>
    </source>
</evidence>
<dbReference type="Gene3D" id="2.170.150.80">
    <property type="entry name" value="NAC domain"/>
    <property type="match status" value="1"/>
</dbReference>
<comment type="subcellular location">
    <subcellularLocation>
        <location evidence="2">Membrane</location>
        <topology evidence="2">Single-pass membrane protein</topology>
    </subcellularLocation>
    <subcellularLocation>
        <location evidence="1">Nucleus</location>
    </subcellularLocation>
</comment>
<sequence>MAVGEMAVLSLGSLPLGFRFRPTDEELVNFYLRLKINGKDEEVSEVIREIDVCKWEPWDMPDLFLIATRDPEWFFFCPQDRKYPNGHRLNRATNAGYWKATGKDRKIKSGGTSEIGMKKTLVFYTGRAPKGKRTNWVMHEYRATLKELDGTKPGQSPFVLCRLFKKQDESVEGSNCEEAEPTESSPNTKFSPEETQSELALPPEPLPSGEQPEKLSTRVECTMAETSEETISEAVATIGIPSNSCNAYDAEDQVKEETTSEVDPQLEEDLKMFYDFPPEPLDCKIFSPLHSQMQAELGSSCGYYPVTSDCSIGHSGVQFQYGTNEPDDISQFLSTILNNFGENVSEDLGTESNSAIDANAMSNVPSNGDAALQSEAYAQLTGVKFEGGLQGLSNESYIANALPFGSAQSSNHLNSIATDNVGIRIRRRSHPQQNLPSSGLMAQDAAPRRIRLQRKLQISCSFKSVEHQSFRPEDELKPVVKEEEKAVKQHDTGSVDEPQKTALLDFVEDSKTSLEPRVKTRSFPTEKTREKVSKTSLGGSIWLLSFRVVVIAVLFISFTSLWRCL</sequence>
<evidence type="ECO:0000256" key="11">
    <source>
        <dbReference type="SAM" id="MobiDB-lite"/>
    </source>
</evidence>
<keyword evidence="9" id="KW-0804">Transcription</keyword>
<evidence type="ECO:0000313" key="15">
    <source>
        <dbReference type="Proteomes" id="UP000237000"/>
    </source>
</evidence>
<dbReference type="Proteomes" id="UP000237000">
    <property type="component" value="Unassembled WGS sequence"/>
</dbReference>
<dbReference type="PROSITE" id="PS51005">
    <property type="entry name" value="NAC"/>
    <property type="match status" value="1"/>
</dbReference>
<feature type="domain" description="NAC" evidence="13">
    <location>
        <begin position="14"/>
        <end position="166"/>
    </location>
</feature>
<dbReference type="STRING" id="63057.A0A2P5EDU2"/>
<keyword evidence="4 12" id="KW-1133">Transmembrane helix</keyword>
<keyword evidence="3 12" id="KW-0812">Transmembrane</keyword>
<evidence type="ECO:0000256" key="12">
    <source>
        <dbReference type="SAM" id="Phobius"/>
    </source>
</evidence>
<name>A0A2P5EDU2_TREOI</name>
<dbReference type="PANTHER" id="PTHR31744">
    <property type="entry name" value="PROTEIN CUP-SHAPED COTYLEDON 2-RELATED"/>
    <property type="match status" value="1"/>
</dbReference>
<comment type="caution">
    <text evidence="14">The sequence shown here is derived from an EMBL/GenBank/DDBJ whole genome shotgun (WGS) entry which is preliminary data.</text>
</comment>
<dbReference type="InParanoid" id="A0A2P5EDU2"/>
<dbReference type="GO" id="GO:0005634">
    <property type="term" value="C:nucleus"/>
    <property type="evidence" value="ECO:0007669"/>
    <property type="project" value="UniProtKB-SubCell"/>
</dbReference>
<dbReference type="FunFam" id="2.170.150.80:FF:000002">
    <property type="entry name" value="Nac domain-containing protein 86"/>
    <property type="match status" value="1"/>
</dbReference>
<evidence type="ECO:0000256" key="4">
    <source>
        <dbReference type="ARBA" id="ARBA00022989"/>
    </source>
</evidence>
<keyword evidence="15" id="KW-1185">Reference proteome</keyword>
<dbReference type="InterPro" id="IPR036093">
    <property type="entry name" value="NAC_dom_sf"/>
</dbReference>
<evidence type="ECO:0000256" key="2">
    <source>
        <dbReference type="ARBA" id="ARBA00004167"/>
    </source>
</evidence>
<accession>A0A2P5EDU2</accession>
<protein>
    <submittedName>
        <fullName evidence="14">NAC domain containing protein</fullName>
    </submittedName>
</protein>
<evidence type="ECO:0000256" key="5">
    <source>
        <dbReference type="ARBA" id="ARBA00023015"/>
    </source>
</evidence>
<feature type="transmembrane region" description="Helical" evidence="12">
    <location>
        <begin position="541"/>
        <end position="562"/>
    </location>
</feature>
<organism evidence="14 15">
    <name type="scientific">Trema orientale</name>
    <name type="common">Charcoal tree</name>
    <name type="synonym">Celtis orientalis</name>
    <dbReference type="NCBI Taxonomy" id="63057"/>
    <lineage>
        <taxon>Eukaryota</taxon>
        <taxon>Viridiplantae</taxon>
        <taxon>Streptophyta</taxon>
        <taxon>Embryophyta</taxon>
        <taxon>Tracheophyta</taxon>
        <taxon>Spermatophyta</taxon>
        <taxon>Magnoliopsida</taxon>
        <taxon>eudicotyledons</taxon>
        <taxon>Gunneridae</taxon>
        <taxon>Pentapetalae</taxon>
        <taxon>rosids</taxon>
        <taxon>fabids</taxon>
        <taxon>Rosales</taxon>
        <taxon>Cannabaceae</taxon>
        <taxon>Trema</taxon>
    </lineage>
</organism>
<keyword evidence="7 12" id="KW-0472">Membrane</keyword>
<evidence type="ECO:0000256" key="9">
    <source>
        <dbReference type="ARBA" id="ARBA00023163"/>
    </source>
</evidence>
<dbReference type="PANTHER" id="PTHR31744:SF216">
    <property type="entry name" value="NAC TRANSCRIPTION FACTOR"/>
    <property type="match status" value="1"/>
</dbReference>
<gene>
    <name evidence="14" type="primary">TorNAC20</name>
    <name evidence="14" type="ORF">TorRG33x02_205070</name>
</gene>
<evidence type="ECO:0000256" key="1">
    <source>
        <dbReference type="ARBA" id="ARBA00004123"/>
    </source>
</evidence>
<dbReference type="AlphaFoldDB" id="A0A2P5EDU2"/>
<dbReference type="GO" id="GO:0006355">
    <property type="term" value="P:regulation of DNA-templated transcription"/>
    <property type="evidence" value="ECO:0007669"/>
    <property type="project" value="InterPro"/>
</dbReference>
<evidence type="ECO:0000256" key="3">
    <source>
        <dbReference type="ARBA" id="ARBA00022692"/>
    </source>
</evidence>
<dbReference type="Pfam" id="PF02365">
    <property type="entry name" value="NAM"/>
    <property type="match status" value="1"/>
</dbReference>
<keyword evidence="8" id="KW-0010">Activator</keyword>